<protein>
    <recommendedName>
        <fullName evidence="1">Transposase IS30-like HTH domain-containing protein</fullName>
    </recommendedName>
</protein>
<name>A0A080ZZT8_PHYNI</name>
<reference evidence="2 3" key="1">
    <citation type="submission" date="2013-11" db="EMBL/GenBank/DDBJ databases">
        <title>The Genome Sequence of Phytophthora parasitica P1976.</title>
        <authorList>
            <consortium name="The Broad Institute Genomics Platform"/>
            <person name="Russ C."/>
            <person name="Tyler B."/>
            <person name="Panabieres F."/>
            <person name="Shan W."/>
            <person name="Tripathy S."/>
            <person name="Grunwald N."/>
            <person name="Machado M."/>
            <person name="Johnson C.S."/>
            <person name="Walker B."/>
            <person name="Young S."/>
            <person name="Zeng Q."/>
            <person name="Gargeya S."/>
            <person name="Fitzgerald M."/>
            <person name="Haas B."/>
            <person name="Abouelleil A."/>
            <person name="Allen A.W."/>
            <person name="Alvarado L."/>
            <person name="Arachchi H.M."/>
            <person name="Berlin A.M."/>
            <person name="Chapman S.B."/>
            <person name="Gainer-Dewar J."/>
            <person name="Goldberg J."/>
            <person name="Griggs A."/>
            <person name="Gujja S."/>
            <person name="Hansen M."/>
            <person name="Howarth C."/>
            <person name="Imamovic A."/>
            <person name="Ireland A."/>
            <person name="Larimer J."/>
            <person name="McCowan C."/>
            <person name="Murphy C."/>
            <person name="Pearson M."/>
            <person name="Poon T.W."/>
            <person name="Priest M."/>
            <person name="Roberts A."/>
            <person name="Saif S."/>
            <person name="Shea T."/>
            <person name="Sisk P."/>
            <person name="Sykes S."/>
            <person name="Wortman J."/>
            <person name="Nusbaum C."/>
            <person name="Birren B."/>
        </authorList>
    </citation>
    <scope>NUCLEOTIDE SEQUENCE [LARGE SCALE GENOMIC DNA]</scope>
    <source>
        <strain evidence="2 3">P1976</strain>
    </source>
</reference>
<proteinExistence type="predicted"/>
<accession>A0A080ZZT8</accession>
<evidence type="ECO:0000313" key="2">
    <source>
        <dbReference type="EMBL" id="ETO72149.1"/>
    </source>
</evidence>
<dbReference type="AlphaFoldDB" id="A0A080ZZT8"/>
<organism evidence="2 3">
    <name type="scientific">Phytophthora nicotianae P1976</name>
    <dbReference type="NCBI Taxonomy" id="1317066"/>
    <lineage>
        <taxon>Eukaryota</taxon>
        <taxon>Sar</taxon>
        <taxon>Stramenopiles</taxon>
        <taxon>Oomycota</taxon>
        <taxon>Peronosporomycetes</taxon>
        <taxon>Peronosporales</taxon>
        <taxon>Peronosporaceae</taxon>
        <taxon>Phytophthora</taxon>
    </lineage>
</organism>
<dbReference type="InterPro" id="IPR025246">
    <property type="entry name" value="IS30-like_HTH"/>
</dbReference>
<evidence type="ECO:0000259" key="1">
    <source>
        <dbReference type="Pfam" id="PF13936"/>
    </source>
</evidence>
<evidence type="ECO:0000313" key="3">
    <source>
        <dbReference type="Proteomes" id="UP000028582"/>
    </source>
</evidence>
<gene>
    <name evidence="2" type="ORF">F444_11637</name>
</gene>
<sequence length="73" mass="8130">MPRAKKPLPTLKKPRLTEHERGRIQGLHEAGVSARDIALLTDRSRDITIQISSDCNGVTWVWRTHGVNSGLST</sequence>
<dbReference type="OrthoDB" id="115775at2759"/>
<dbReference type="Proteomes" id="UP000028582">
    <property type="component" value="Unassembled WGS sequence"/>
</dbReference>
<feature type="domain" description="Transposase IS30-like HTH" evidence="1">
    <location>
        <begin position="15"/>
        <end position="45"/>
    </location>
</feature>
<dbReference type="Gene3D" id="1.10.10.60">
    <property type="entry name" value="Homeodomain-like"/>
    <property type="match status" value="1"/>
</dbReference>
<comment type="caution">
    <text evidence="2">The sequence shown here is derived from an EMBL/GenBank/DDBJ whole genome shotgun (WGS) entry which is preliminary data.</text>
</comment>
<dbReference type="Pfam" id="PF13936">
    <property type="entry name" value="HTH_38"/>
    <property type="match status" value="1"/>
</dbReference>
<dbReference type="EMBL" id="ANJA01002083">
    <property type="protein sequence ID" value="ETO72149.1"/>
    <property type="molecule type" value="Genomic_DNA"/>
</dbReference>